<organism evidence="1 2">
    <name type="scientific">Bacillus phage Taffo16</name>
    <dbReference type="NCBI Taxonomy" id="2030094"/>
    <lineage>
        <taxon>Viruses</taxon>
        <taxon>Duplodnaviria</taxon>
        <taxon>Heunggongvirae</taxon>
        <taxon>Uroviricota</taxon>
        <taxon>Caudoviricetes</taxon>
        <taxon>Herelleviridae</taxon>
        <taxon>Bastillevirinae</taxon>
        <taxon>Bequatrovirus</taxon>
        <taxon>Bequatrovirus riley</taxon>
    </lineage>
</organism>
<gene>
    <name evidence="1" type="ORF">TAFFO16_253</name>
</gene>
<evidence type="ECO:0000313" key="1">
    <source>
        <dbReference type="EMBL" id="ASZ75986.1"/>
    </source>
</evidence>
<name>A0A249XWX2_9CAUD</name>
<dbReference type="EMBL" id="MF765814">
    <property type="protein sequence ID" value="ASZ75986.1"/>
    <property type="molecule type" value="Genomic_DNA"/>
</dbReference>
<accession>A0A249XWX2</accession>
<reference evidence="2" key="1">
    <citation type="submission" date="2017-08" db="EMBL/GenBank/DDBJ databases">
        <authorList>
            <person name="Puglisi K.M."/>
            <person name="Abker F."/>
            <person name="Adetunja A."/>
            <person name="Azinge I."/>
            <person name="Baskerville V."/>
            <person name="Brown C."/>
            <person name="Cabassa I."/>
            <person name="Cannady D."/>
            <person name="Duran G."/>
            <person name="Franklin M."/>
            <person name="Kontchou K."/>
            <person name="Kelly K."/>
            <person name="Mohamed A."/>
            <person name="Okusolubo T."/>
            <person name="Oriala D."/>
            <person name="Shrestha A."/>
            <person name="Song A."/>
            <person name="Spruill R."/>
            <person name="Williams K."/>
            <person name="Nunn R."/>
            <person name="Johnson A."/>
            <person name="Erill I."/>
            <person name="Caruso S.M."/>
        </authorList>
    </citation>
    <scope>NUCLEOTIDE SEQUENCE [LARGE SCALE GENOMIC DNA]</scope>
</reference>
<evidence type="ECO:0000313" key="2">
    <source>
        <dbReference type="Proteomes" id="UP000223534"/>
    </source>
</evidence>
<sequence length="78" mass="9073">MRDRKFIYHVAYTVYTPSGRVGEGDCQYSIPKKRLTEPSIKKLNDFIKKQWKEGTGITATTVVINSYQLIRETRGYAR</sequence>
<proteinExistence type="predicted"/>
<protein>
    <submittedName>
        <fullName evidence="1">Uncharacterized protein</fullName>
    </submittedName>
</protein>
<dbReference type="Proteomes" id="UP000223534">
    <property type="component" value="Segment"/>
</dbReference>